<dbReference type="Pfam" id="PF03073">
    <property type="entry name" value="TspO_MBR"/>
    <property type="match status" value="1"/>
</dbReference>
<proteinExistence type="inferred from homology"/>
<evidence type="ECO:0000256" key="3">
    <source>
        <dbReference type="ARBA" id="ARBA00022692"/>
    </source>
</evidence>
<gene>
    <name evidence="7" type="ORF">GRF59_19225</name>
</gene>
<keyword evidence="3 6" id="KW-0812">Transmembrane</keyword>
<dbReference type="AlphaFoldDB" id="A0A7X3ILT5"/>
<dbReference type="GO" id="GO:0016020">
    <property type="term" value="C:membrane"/>
    <property type="evidence" value="ECO:0007669"/>
    <property type="project" value="UniProtKB-SubCell"/>
</dbReference>
<evidence type="ECO:0000313" key="8">
    <source>
        <dbReference type="Proteomes" id="UP000460318"/>
    </source>
</evidence>
<keyword evidence="4 6" id="KW-1133">Transmembrane helix</keyword>
<dbReference type="EMBL" id="WUBI01000003">
    <property type="protein sequence ID" value="MWV45751.1"/>
    <property type="molecule type" value="Genomic_DNA"/>
</dbReference>
<sequence>MLRSNPYKWWNLLGFIAVIIVNVLANTTVLNGMKTGEISDKYPTLITPAGYAFMIWSLIYLLLLGFIVYQFRRTTESRESVQRIGPWFLLSCLFNVAWLLLWQYLYIELSVVAMALLLLSLIMVYMRTRRIHYPTPGEMWFVKLPFSLYLGWISVATIVNVSVALEKNNWDGFGLSDSTWAVIMLLVGALIAILVSFPYRDSIYPLVFVWAYVAIGIKQKDMAENVFVAAFILAAILFIYAIYLFFARNRDRD</sequence>
<reference evidence="7 8" key="1">
    <citation type="submission" date="2019-12" db="EMBL/GenBank/DDBJ databases">
        <title>Paenibacillus sp. nov., an endophytic bacterium isolated from the stem of Dendrobium.</title>
        <authorList>
            <person name="Zhao R."/>
        </authorList>
    </citation>
    <scope>NUCLEOTIDE SEQUENCE [LARGE SCALE GENOMIC DNA]</scope>
    <source>
        <strain evidence="7 8">HJL G12</strain>
    </source>
</reference>
<dbReference type="RefSeq" id="WP_160499348.1">
    <property type="nucleotide sequence ID" value="NZ_WUBI01000003.1"/>
</dbReference>
<dbReference type="PANTHER" id="PTHR33802">
    <property type="entry name" value="SI:CH211-161H7.5-RELATED"/>
    <property type="match status" value="1"/>
</dbReference>
<feature type="transmembrane region" description="Helical" evidence="6">
    <location>
        <begin position="140"/>
        <end position="159"/>
    </location>
</feature>
<feature type="transmembrane region" description="Helical" evidence="6">
    <location>
        <begin position="111"/>
        <end position="128"/>
    </location>
</feature>
<dbReference type="InterPro" id="IPR038330">
    <property type="entry name" value="TspO/MBR-related_sf"/>
</dbReference>
<feature type="transmembrane region" description="Helical" evidence="6">
    <location>
        <begin position="179"/>
        <end position="196"/>
    </location>
</feature>
<evidence type="ECO:0000313" key="7">
    <source>
        <dbReference type="EMBL" id="MWV45751.1"/>
    </source>
</evidence>
<dbReference type="InterPro" id="IPR004307">
    <property type="entry name" value="TspO_MBR"/>
</dbReference>
<feature type="transmembrane region" description="Helical" evidence="6">
    <location>
        <begin position="50"/>
        <end position="72"/>
    </location>
</feature>
<evidence type="ECO:0000256" key="6">
    <source>
        <dbReference type="SAM" id="Phobius"/>
    </source>
</evidence>
<feature type="transmembrane region" description="Helical" evidence="6">
    <location>
        <begin position="203"/>
        <end position="220"/>
    </location>
</feature>
<feature type="transmembrane region" description="Helical" evidence="6">
    <location>
        <begin position="84"/>
        <end position="105"/>
    </location>
</feature>
<comment type="similarity">
    <text evidence="2">Belongs to the TspO/BZRP family.</text>
</comment>
<name>A0A7X3ILT5_9BACL</name>
<comment type="subcellular location">
    <subcellularLocation>
        <location evidence="1">Membrane</location>
        <topology evidence="1">Multi-pass membrane protein</topology>
    </subcellularLocation>
</comment>
<evidence type="ECO:0000256" key="1">
    <source>
        <dbReference type="ARBA" id="ARBA00004141"/>
    </source>
</evidence>
<feature type="transmembrane region" description="Helical" evidence="6">
    <location>
        <begin position="12"/>
        <end position="30"/>
    </location>
</feature>
<dbReference type="Proteomes" id="UP000460318">
    <property type="component" value="Unassembled WGS sequence"/>
</dbReference>
<dbReference type="PANTHER" id="PTHR33802:SF1">
    <property type="entry name" value="XK-RELATED PROTEIN"/>
    <property type="match status" value="1"/>
</dbReference>
<evidence type="ECO:0000256" key="4">
    <source>
        <dbReference type="ARBA" id="ARBA00022989"/>
    </source>
</evidence>
<organism evidence="7 8">
    <name type="scientific">Paenibacillus dendrobii</name>
    <dbReference type="NCBI Taxonomy" id="2691084"/>
    <lineage>
        <taxon>Bacteria</taxon>
        <taxon>Bacillati</taxon>
        <taxon>Bacillota</taxon>
        <taxon>Bacilli</taxon>
        <taxon>Bacillales</taxon>
        <taxon>Paenibacillaceae</taxon>
        <taxon>Paenibacillus</taxon>
    </lineage>
</organism>
<feature type="transmembrane region" description="Helical" evidence="6">
    <location>
        <begin position="226"/>
        <end position="246"/>
    </location>
</feature>
<keyword evidence="5 6" id="KW-0472">Membrane</keyword>
<protein>
    <submittedName>
        <fullName evidence="7">Tryptophan-rich sensory protein</fullName>
    </submittedName>
</protein>
<accession>A0A7X3ILT5</accession>
<evidence type="ECO:0000256" key="5">
    <source>
        <dbReference type="ARBA" id="ARBA00023136"/>
    </source>
</evidence>
<dbReference type="Gene3D" id="1.20.1260.100">
    <property type="entry name" value="TspO/MBR protein"/>
    <property type="match status" value="1"/>
</dbReference>
<keyword evidence="8" id="KW-1185">Reference proteome</keyword>
<evidence type="ECO:0000256" key="2">
    <source>
        <dbReference type="ARBA" id="ARBA00007524"/>
    </source>
</evidence>
<comment type="caution">
    <text evidence="7">The sequence shown here is derived from an EMBL/GenBank/DDBJ whole genome shotgun (WGS) entry which is preliminary data.</text>
</comment>